<keyword evidence="5 7" id="KW-0472">Membrane</keyword>
<dbReference type="Proteomes" id="UP000198901">
    <property type="component" value="Unassembled WGS sequence"/>
</dbReference>
<feature type="transmembrane region" description="Helical" evidence="7">
    <location>
        <begin position="313"/>
        <end position="332"/>
    </location>
</feature>
<evidence type="ECO:0000313" key="13">
    <source>
        <dbReference type="Proteomes" id="UP000198901"/>
    </source>
</evidence>
<keyword evidence="13" id="KW-1185">Reference proteome</keyword>
<evidence type="ECO:0000256" key="7">
    <source>
        <dbReference type="SAM" id="Phobius"/>
    </source>
</evidence>
<dbReference type="Gene3D" id="2.160.20.120">
    <property type="match status" value="1"/>
</dbReference>
<dbReference type="Pfam" id="PF22744">
    <property type="entry name" value="Toast-rack_PspC-Cterm"/>
    <property type="match status" value="1"/>
</dbReference>
<feature type="transmembrane region" description="Helical" evidence="7">
    <location>
        <begin position="338"/>
        <end position="362"/>
    </location>
</feature>
<gene>
    <name evidence="12" type="ORF">SAMN04488090_2278</name>
</gene>
<evidence type="ECO:0000256" key="4">
    <source>
        <dbReference type="ARBA" id="ARBA00022989"/>
    </source>
</evidence>
<feature type="transmembrane region" description="Helical" evidence="7">
    <location>
        <begin position="238"/>
        <end position="262"/>
    </location>
</feature>
<comment type="subcellular location">
    <subcellularLocation>
        <location evidence="1">Cell membrane</location>
        <topology evidence="1">Single-pass membrane protein</topology>
    </subcellularLocation>
</comment>
<evidence type="ECO:0000259" key="8">
    <source>
        <dbReference type="Pfam" id="PF04024"/>
    </source>
</evidence>
<reference evidence="12 13" key="1">
    <citation type="submission" date="2016-10" db="EMBL/GenBank/DDBJ databases">
        <authorList>
            <person name="de Groot N.N."/>
        </authorList>
    </citation>
    <scope>NUCLEOTIDE SEQUENCE [LARGE SCALE GENOMIC DNA]</scope>
    <source>
        <strain evidence="12 13">DSM 21668</strain>
    </source>
</reference>
<dbReference type="STRING" id="563176.SAMN04488090_2278"/>
<evidence type="ECO:0000256" key="5">
    <source>
        <dbReference type="ARBA" id="ARBA00023136"/>
    </source>
</evidence>
<accession>A0A1G9PQX3</accession>
<feature type="transmembrane region" description="Helical" evidence="7">
    <location>
        <begin position="176"/>
        <end position="195"/>
    </location>
</feature>
<dbReference type="Pfam" id="PF22571">
    <property type="entry name" value="LiaI-LiaF-TM_PspC"/>
    <property type="match status" value="1"/>
</dbReference>
<dbReference type="RefSeq" id="WP_093201894.1">
    <property type="nucleotide sequence ID" value="NZ_FNGS01000004.1"/>
</dbReference>
<dbReference type="Pfam" id="PF04024">
    <property type="entry name" value="PspC"/>
    <property type="match status" value="2"/>
</dbReference>
<sequence length="828" mass="90770">MKKTISITIAGVVFYIEEDGYDRLQGYLEAIKRYFATYDGSAEIIEDIEARVAEKFFDKLKKEDKQAVTAEDVDELIRAMGTVADFEAIEEEEDLAGRKTTTAGQASAPRPEPAAAAGTLPGQRKMYRDTRRKVLGGVCAGIAHYLNVDPLWIRLAALTLFIGSPIFGGMTDLGELFGPVSGFVFIIYIACWVSFPGNPNLEEDEKLKKLYRDPEKQALGGVAAGVAAYTGWDLGLIRFVWVLSVLFFGFGLILYFVLWAITPTAKTLTDRMKMQGEPITLTNIESNIKKTLNVENAPVESTATKVLLFPFRALAAIFEGLNPFFAFILVLIRILAGVALVVVGIGGIIGLMVLLGVGLGISQSEHMRFGDVPVGLLNDASPWMFVFAFIGMVVPSIAIGLAGISLLAKQNFFKPVVWQTLLGLFLVGAVGSAVMIPQYAANYSRRGTVERTSYLKPAGTPVFDLRATGDENFSHSRISLEGYDGADVKVVQEFSSRGKSRSEAEKQASQLGYHVTEKDSMLVFDSNFQIPDNVPFRSQEHRVKIYVPYEKTFSMTEEFAGFVTNRFPWALFEKDLFEGSLWKFTRDGELISINRELPEEEYGDDNNGDDHEYESRIGQGVAKDFKLNDFRQLEIAGGFAVEVKRGAEYRVTVYAESERKHEDIQVRVEGNTLKIGRKNKWFGGFRGGRQSVRIEMPDLEAAEFTGAVSAIVKGFEKVRGVEVSGASRATFMGLNADDVEVDVHGAATLTLMGVAKHVNADISGAAKLEAYSLKADDVEVDASGASHGNIFAKSRLNVSASGASHIRYKGEAKVEESTSGGSSVSREE</sequence>
<keyword evidence="4 7" id="KW-1133">Transmembrane helix</keyword>
<feature type="compositionally biased region" description="Low complexity" evidence="6">
    <location>
        <begin position="106"/>
        <end position="117"/>
    </location>
</feature>
<evidence type="ECO:0000256" key="2">
    <source>
        <dbReference type="ARBA" id="ARBA00022475"/>
    </source>
</evidence>
<feature type="domain" description="Putative auto-transporter adhesin head GIN" evidence="9">
    <location>
        <begin position="629"/>
        <end position="812"/>
    </location>
</feature>
<feature type="compositionally biased region" description="Low complexity" evidence="6">
    <location>
        <begin position="817"/>
        <end position="828"/>
    </location>
</feature>
<evidence type="ECO:0000313" key="12">
    <source>
        <dbReference type="EMBL" id="SDM01144.1"/>
    </source>
</evidence>
<dbReference type="InterPro" id="IPR021255">
    <property type="entry name" value="DUF2807"/>
</dbReference>
<evidence type="ECO:0000256" key="1">
    <source>
        <dbReference type="ARBA" id="ARBA00004162"/>
    </source>
</evidence>
<feature type="domain" description="PspC-related ToastRack" evidence="11">
    <location>
        <begin position="483"/>
        <end position="562"/>
    </location>
</feature>
<dbReference type="Pfam" id="PF10988">
    <property type="entry name" value="DUF2807"/>
    <property type="match status" value="1"/>
</dbReference>
<dbReference type="PANTHER" id="PTHR33885:SF3">
    <property type="entry name" value="PHAGE SHOCK PROTEIN C"/>
    <property type="match status" value="1"/>
</dbReference>
<evidence type="ECO:0000259" key="11">
    <source>
        <dbReference type="Pfam" id="PF22744"/>
    </source>
</evidence>
<dbReference type="EMBL" id="FNGS01000004">
    <property type="protein sequence ID" value="SDM01144.1"/>
    <property type="molecule type" value="Genomic_DNA"/>
</dbReference>
<dbReference type="InterPro" id="IPR052027">
    <property type="entry name" value="PspC"/>
</dbReference>
<dbReference type="InterPro" id="IPR054319">
    <property type="entry name" value="PspC-rel_ToastRack"/>
</dbReference>
<feature type="transmembrane region" description="Helical" evidence="7">
    <location>
        <begin position="416"/>
        <end position="436"/>
    </location>
</feature>
<keyword evidence="3 7" id="KW-0812">Transmembrane</keyword>
<feature type="region of interest" description="Disordered" evidence="6">
    <location>
        <begin position="809"/>
        <end position="828"/>
    </location>
</feature>
<evidence type="ECO:0000259" key="10">
    <source>
        <dbReference type="Pfam" id="PF22571"/>
    </source>
</evidence>
<dbReference type="OrthoDB" id="5772680at2"/>
<protein>
    <submittedName>
        <fullName evidence="12">Phage shock protein C (PspC) family protein</fullName>
    </submittedName>
</protein>
<feature type="domain" description="Phage shock protein PspC N-terminal" evidence="8">
    <location>
        <begin position="124"/>
        <end position="196"/>
    </location>
</feature>
<evidence type="ECO:0000259" key="9">
    <source>
        <dbReference type="Pfam" id="PF10988"/>
    </source>
</evidence>
<dbReference type="GO" id="GO:0005886">
    <property type="term" value="C:plasma membrane"/>
    <property type="evidence" value="ECO:0007669"/>
    <property type="project" value="UniProtKB-SubCell"/>
</dbReference>
<name>A0A1G9PQX3_9BACT</name>
<feature type="domain" description="Phage shock protein PspC N-terminal" evidence="8">
    <location>
        <begin position="208"/>
        <end position="264"/>
    </location>
</feature>
<keyword evidence="2" id="KW-1003">Cell membrane</keyword>
<evidence type="ECO:0000256" key="6">
    <source>
        <dbReference type="SAM" id="MobiDB-lite"/>
    </source>
</evidence>
<dbReference type="PANTHER" id="PTHR33885">
    <property type="entry name" value="PHAGE SHOCK PROTEIN C"/>
    <property type="match status" value="1"/>
</dbReference>
<feature type="region of interest" description="Disordered" evidence="6">
    <location>
        <begin position="97"/>
        <end position="122"/>
    </location>
</feature>
<evidence type="ECO:0000256" key="3">
    <source>
        <dbReference type="ARBA" id="ARBA00022692"/>
    </source>
</evidence>
<dbReference type="InterPro" id="IPR007168">
    <property type="entry name" value="Phageshock_PspC_N"/>
</dbReference>
<dbReference type="InterPro" id="IPR054321">
    <property type="entry name" value="PspC-rel_TM"/>
</dbReference>
<proteinExistence type="predicted"/>
<feature type="transmembrane region" description="Helical" evidence="7">
    <location>
        <begin position="383"/>
        <end position="404"/>
    </location>
</feature>
<feature type="domain" description="PspC-related transmembrane region" evidence="10">
    <location>
        <begin position="307"/>
        <end position="443"/>
    </location>
</feature>
<organism evidence="12 13">
    <name type="scientific">Siphonobacter aquaeclarae</name>
    <dbReference type="NCBI Taxonomy" id="563176"/>
    <lineage>
        <taxon>Bacteria</taxon>
        <taxon>Pseudomonadati</taxon>
        <taxon>Bacteroidota</taxon>
        <taxon>Cytophagia</taxon>
        <taxon>Cytophagales</taxon>
        <taxon>Cytophagaceae</taxon>
        <taxon>Siphonobacter</taxon>
    </lineage>
</organism>
<dbReference type="AlphaFoldDB" id="A0A1G9PQX3"/>